<evidence type="ECO:0000313" key="14">
    <source>
        <dbReference type="EMBL" id="KAG0500972.1"/>
    </source>
</evidence>
<dbReference type="Gene3D" id="1.10.630.10">
    <property type="entry name" value="Cytochrome P450"/>
    <property type="match status" value="1"/>
</dbReference>
<keyword evidence="7 12" id="KW-0560">Oxidoreductase</keyword>
<evidence type="ECO:0000256" key="1">
    <source>
        <dbReference type="ARBA" id="ARBA00004370"/>
    </source>
</evidence>
<dbReference type="OrthoDB" id="634536at2759"/>
<keyword evidence="6 13" id="KW-1133">Transmembrane helix</keyword>
<comment type="caution">
    <text evidence="14">The sequence shown here is derived from an EMBL/GenBank/DDBJ whole genome shotgun (WGS) entry which is preliminary data.</text>
</comment>
<dbReference type="InterPro" id="IPR002401">
    <property type="entry name" value="Cyt_P450_E_grp-I"/>
</dbReference>
<dbReference type="GO" id="GO:0006629">
    <property type="term" value="P:lipid metabolic process"/>
    <property type="evidence" value="ECO:0007669"/>
    <property type="project" value="UniProtKB-ARBA"/>
</dbReference>
<dbReference type="SUPFAM" id="SSF48264">
    <property type="entry name" value="Cytochrome P450"/>
    <property type="match status" value="1"/>
</dbReference>
<keyword evidence="8 11" id="KW-0408">Iron</keyword>
<dbReference type="AlphaFoldDB" id="A0A835SC96"/>
<dbReference type="PRINTS" id="PR00385">
    <property type="entry name" value="P450"/>
</dbReference>
<evidence type="ECO:0000256" key="6">
    <source>
        <dbReference type="ARBA" id="ARBA00022989"/>
    </source>
</evidence>
<keyword evidence="3 11" id="KW-0349">Heme</keyword>
<evidence type="ECO:0000256" key="10">
    <source>
        <dbReference type="ARBA" id="ARBA00023136"/>
    </source>
</evidence>
<dbReference type="GO" id="GO:0004497">
    <property type="term" value="F:monooxygenase activity"/>
    <property type="evidence" value="ECO:0007669"/>
    <property type="project" value="UniProtKB-KW"/>
</dbReference>
<keyword evidence="5 11" id="KW-0479">Metal-binding</keyword>
<keyword evidence="4 13" id="KW-0812">Transmembrane</keyword>
<organism evidence="14 15">
    <name type="scientific">Vanilla planifolia</name>
    <name type="common">Vanilla</name>
    <dbReference type="NCBI Taxonomy" id="51239"/>
    <lineage>
        <taxon>Eukaryota</taxon>
        <taxon>Viridiplantae</taxon>
        <taxon>Streptophyta</taxon>
        <taxon>Embryophyta</taxon>
        <taxon>Tracheophyta</taxon>
        <taxon>Spermatophyta</taxon>
        <taxon>Magnoliopsida</taxon>
        <taxon>Liliopsida</taxon>
        <taxon>Asparagales</taxon>
        <taxon>Orchidaceae</taxon>
        <taxon>Vanilloideae</taxon>
        <taxon>Vanilleae</taxon>
        <taxon>Vanilla</taxon>
    </lineage>
</organism>
<dbReference type="InterPro" id="IPR036396">
    <property type="entry name" value="Cyt_P450_sf"/>
</dbReference>
<protein>
    <recommendedName>
        <fullName evidence="16">Cytochrome P450</fullName>
    </recommendedName>
</protein>
<evidence type="ECO:0000256" key="4">
    <source>
        <dbReference type="ARBA" id="ARBA00022692"/>
    </source>
</evidence>
<evidence type="ECO:0000256" key="9">
    <source>
        <dbReference type="ARBA" id="ARBA00023033"/>
    </source>
</evidence>
<comment type="cofactor">
    <cofactor evidence="11">
        <name>heme</name>
        <dbReference type="ChEBI" id="CHEBI:30413"/>
    </cofactor>
</comment>
<dbReference type="Pfam" id="PF00067">
    <property type="entry name" value="p450"/>
    <property type="match status" value="1"/>
</dbReference>
<dbReference type="GO" id="GO:0020037">
    <property type="term" value="F:heme binding"/>
    <property type="evidence" value="ECO:0007669"/>
    <property type="project" value="InterPro"/>
</dbReference>
<keyword evidence="9 12" id="KW-0503">Monooxygenase</keyword>
<keyword evidence="10 13" id="KW-0472">Membrane</keyword>
<dbReference type="PROSITE" id="PS00086">
    <property type="entry name" value="CYTOCHROME_P450"/>
    <property type="match status" value="1"/>
</dbReference>
<gene>
    <name evidence="14" type="ORF">HPP92_001044</name>
</gene>
<dbReference type="InterPro" id="IPR001128">
    <property type="entry name" value="Cyt_P450"/>
</dbReference>
<evidence type="ECO:0000256" key="12">
    <source>
        <dbReference type="RuleBase" id="RU000461"/>
    </source>
</evidence>
<sequence>MGYFGLIWGSLVLAIVTSLWSQLVAHAWRPYWAARRLRKQGVKGPKGNFWSGNEEEIKQMKMERREMILDIKSHDFLEKVQPDLAKWGSQYGGIFMFWSGKKPKLHISDPELAKQVLSNKFGFYRKIDVGPGIMALLGKGLVLAEGADWVRHRRVVSPAFTMDKLKTMTGTIADCAEAMLTNWNEKKEVEVSLEFQELTANAISHSVWKQLCFRKGSFSGTERASNDHYYLFLQKTISFQQVTKVSPLMDDTKANRSRRRLERKMRDTLMDIIERRLESKEAAYGEDLLGLMMQACMSGNTMTMDEIISECKTFFFAGHETTSHLLTWTIFLLSTHQEWQQRLREEVLRECGKETPDADKIGKLKLMTMVLFEVLRLYSPVMVLGRTAIKDVKLGSLVVPKDMDIIIPVAGIHHSKETWGADANEFNPLRFENGVTKAANHPNAMLAFSTGPRACVGQSFAMLEAKIVLSMILQKFSFVLSPDYKHMPADMLTLQPQRGLPILLQNLSARELL</sequence>
<dbReference type="GO" id="GO:0016020">
    <property type="term" value="C:membrane"/>
    <property type="evidence" value="ECO:0007669"/>
    <property type="project" value="UniProtKB-SubCell"/>
</dbReference>
<comment type="similarity">
    <text evidence="2 12">Belongs to the cytochrome P450 family.</text>
</comment>
<dbReference type="GO" id="GO:0005506">
    <property type="term" value="F:iron ion binding"/>
    <property type="evidence" value="ECO:0007669"/>
    <property type="project" value="InterPro"/>
</dbReference>
<feature type="binding site" description="axial binding residue" evidence="11">
    <location>
        <position position="455"/>
    </location>
    <ligand>
        <name>heme</name>
        <dbReference type="ChEBI" id="CHEBI:30413"/>
    </ligand>
    <ligandPart>
        <name>Fe</name>
        <dbReference type="ChEBI" id="CHEBI:18248"/>
    </ligandPart>
</feature>
<dbReference type="PRINTS" id="PR00463">
    <property type="entry name" value="EP450I"/>
</dbReference>
<evidence type="ECO:0000256" key="3">
    <source>
        <dbReference type="ARBA" id="ARBA00022617"/>
    </source>
</evidence>
<feature type="transmembrane region" description="Helical" evidence="13">
    <location>
        <begin position="6"/>
        <end position="28"/>
    </location>
</feature>
<evidence type="ECO:0000256" key="7">
    <source>
        <dbReference type="ARBA" id="ARBA00023002"/>
    </source>
</evidence>
<dbReference type="InterPro" id="IPR050665">
    <property type="entry name" value="Cytochrome_P450_Monooxygen"/>
</dbReference>
<reference evidence="14 15" key="1">
    <citation type="journal article" date="2020" name="Nat. Food">
        <title>A phased Vanilla planifolia genome enables genetic improvement of flavour and production.</title>
        <authorList>
            <person name="Hasing T."/>
            <person name="Tang H."/>
            <person name="Brym M."/>
            <person name="Khazi F."/>
            <person name="Huang T."/>
            <person name="Chambers A.H."/>
        </authorList>
    </citation>
    <scope>NUCLEOTIDE SEQUENCE [LARGE SCALE GENOMIC DNA]</scope>
    <source>
        <tissue evidence="14">Leaf</tissue>
    </source>
</reference>
<proteinExistence type="inferred from homology"/>
<comment type="subcellular location">
    <subcellularLocation>
        <location evidence="1">Membrane</location>
    </subcellularLocation>
</comment>
<evidence type="ECO:0008006" key="16">
    <source>
        <dbReference type="Google" id="ProtNLM"/>
    </source>
</evidence>
<dbReference type="Proteomes" id="UP000639772">
    <property type="component" value="Chromosome 1"/>
</dbReference>
<evidence type="ECO:0000256" key="11">
    <source>
        <dbReference type="PIRSR" id="PIRSR602401-1"/>
    </source>
</evidence>
<evidence type="ECO:0000256" key="2">
    <source>
        <dbReference type="ARBA" id="ARBA00010617"/>
    </source>
</evidence>
<evidence type="ECO:0000256" key="13">
    <source>
        <dbReference type="SAM" id="Phobius"/>
    </source>
</evidence>
<evidence type="ECO:0000256" key="8">
    <source>
        <dbReference type="ARBA" id="ARBA00023004"/>
    </source>
</evidence>
<evidence type="ECO:0000256" key="5">
    <source>
        <dbReference type="ARBA" id="ARBA00022723"/>
    </source>
</evidence>
<name>A0A835SC96_VANPL</name>
<accession>A0A835SC96</accession>
<dbReference type="GO" id="GO:0016705">
    <property type="term" value="F:oxidoreductase activity, acting on paired donors, with incorporation or reduction of molecular oxygen"/>
    <property type="evidence" value="ECO:0007669"/>
    <property type="project" value="InterPro"/>
</dbReference>
<dbReference type="PANTHER" id="PTHR24282">
    <property type="entry name" value="CYTOCHROME P450 FAMILY MEMBER"/>
    <property type="match status" value="1"/>
</dbReference>
<evidence type="ECO:0000313" key="15">
    <source>
        <dbReference type="Proteomes" id="UP000639772"/>
    </source>
</evidence>
<dbReference type="PANTHER" id="PTHR24282:SF135">
    <property type="entry name" value="CYTOCHROME P450 709B2"/>
    <property type="match status" value="1"/>
</dbReference>
<dbReference type="EMBL" id="JADCNM010000001">
    <property type="protein sequence ID" value="KAG0500972.1"/>
    <property type="molecule type" value="Genomic_DNA"/>
</dbReference>
<dbReference type="InterPro" id="IPR017972">
    <property type="entry name" value="Cyt_P450_CS"/>
</dbReference>